<feature type="region of interest" description="Disordered" evidence="1">
    <location>
        <begin position="59"/>
        <end position="82"/>
    </location>
</feature>
<name>A0A380THH0_9ZZZZ</name>
<evidence type="ECO:0000313" key="2">
    <source>
        <dbReference type="EMBL" id="SUS07094.1"/>
    </source>
</evidence>
<dbReference type="AlphaFoldDB" id="A0A380THH0"/>
<feature type="compositionally biased region" description="Basic and acidic residues" evidence="1">
    <location>
        <begin position="11"/>
        <end position="22"/>
    </location>
</feature>
<gene>
    <name evidence="2" type="ORF">DF3PB_3780001</name>
</gene>
<evidence type="ECO:0000256" key="1">
    <source>
        <dbReference type="SAM" id="MobiDB-lite"/>
    </source>
</evidence>
<reference evidence="2" key="1">
    <citation type="submission" date="2018-07" db="EMBL/GenBank/DDBJ databases">
        <authorList>
            <person name="Quirk P.G."/>
            <person name="Krulwich T.A."/>
        </authorList>
    </citation>
    <scope>NUCLEOTIDE SEQUENCE</scope>
</reference>
<feature type="region of interest" description="Disordered" evidence="1">
    <location>
        <begin position="1"/>
        <end position="30"/>
    </location>
</feature>
<dbReference type="EMBL" id="UIDG01000310">
    <property type="protein sequence ID" value="SUS07094.1"/>
    <property type="molecule type" value="Genomic_DNA"/>
</dbReference>
<organism evidence="2">
    <name type="scientific">metagenome</name>
    <dbReference type="NCBI Taxonomy" id="256318"/>
    <lineage>
        <taxon>unclassified sequences</taxon>
        <taxon>metagenomes</taxon>
    </lineage>
</organism>
<protein>
    <submittedName>
        <fullName evidence="2">Uncharacterized protein</fullName>
    </submittedName>
</protein>
<proteinExistence type="predicted"/>
<accession>A0A380THH0</accession>
<sequence length="161" mass="17196">MEMTRAPRSRGGREPLFAKKGEAIPAGVPVRDPRAGIEAGASSPLGFLIQRRVTGAPPQGAILASPPIAAGPSPWGTDSTEEYPREALSAPLSVPLAVTTAAVGEGGEEDWKRMSFRVRPESHRQLRNIARLWGVSVQSLLQKAVANFLDAALTPGDDWRH</sequence>